<evidence type="ECO:0000313" key="5">
    <source>
        <dbReference type="Proteomes" id="UP001447188"/>
    </source>
</evidence>
<dbReference type="PROSITE" id="PS50297">
    <property type="entry name" value="ANK_REP_REGION"/>
    <property type="match status" value="2"/>
</dbReference>
<proteinExistence type="predicted"/>
<name>A0ABR3G7R3_9PEZI</name>
<dbReference type="Pfam" id="PF12796">
    <property type="entry name" value="Ank_2"/>
    <property type="match status" value="2"/>
</dbReference>
<dbReference type="InterPro" id="IPR002110">
    <property type="entry name" value="Ankyrin_rpt"/>
</dbReference>
<gene>
    <name evidence="4" type="ORF">Q9L58_009138</name>
</gene>
<sequence length="271" mass="29263">MAMSKGGFPSLPNELVLQIALYADDSSLLSLLMCNAALCILLAPVLHTRALASRGPQTAMQWAASRGHVSLVKFLLAQGIHPDAGARHDESPALRAAVRHGRVDIVELLASHGADLNRANPSGNLRFESVIHIAAANGDSDMIKLLAEYGADVGSESLMGMYVGTPLHLAVLHSHVSAVQTLLALQVPVDGLDSSWGTPLDVAEMVASEDVDTEEWWEEILEIGKMLVNAGAPCRYTEEGLRELGDRLDEKNSLRFQRIMIAARDQCTLRE</sequence>
<evidence type="ECO:0008006" key="6">
    <source>
        <dbReference type="Google" id="ProtNLM"/>
    </source>
</evidence>
<dbReference type="Gene3D" id="1.25.40.20">
    <property type="entry name" value="Ankyrin repeat-containing domain"/>
    <property type="match status" value="2"/>
</dbReference>
<keyword evidence="1" id="KW-0677">Repeat</keyword>
<dbReference type="PANTHER" id="PTHR24141:SF1">
    <property type="entry name" value="2-5A-DEPENDENT RIBONUCLEASE"/>
    <property type="match status" value="1"/>
</dbReference>
<keyword evidence="2 3" id="KW-0040">ANK repeat</keyword>
<protein>
    <recommendedName>
        <fullName evidence="6">Ankyrin</fullName>
    </recommendedName>
</protein>
<dbReference type="EMBL" id="JBBBZM010000195">
    <property type="protein sequence ID" value="KAL0631987.1"/>
    <property type="molecule type" value="Genomic_DNA"/>
</dbReference>
<dbReference type="Proteomes" id="UP001447188">
    <property type="component" value="Unassembled WGS sequence"/>
</dbReference>
<dbReference type="PROSITE" id="PS50088">
    <property type="entry name" value="ANK_REPEAT"/>
    <property type="match status" value="3"/>
</dbReference>
<dbReference type="SUPFAM" id="SSF48403">
    <property type="entry name" value="Ankyrin repeat"/>
    <property type="match status" value="1"/>
</dbReference>
<keyword evidence="5" id="KW-1185">Reference proteome</keyword>
<accession>A0ABR3G7R3</accession>
<evidence type="ECO:0000256" key="3">
    <source>
        <dbReference type="PROSITE-ProRule" id="PRU00023"/>
    </source>
</evidence>
<dbReference type="SMART" id="SM00248">
    <property type="entry name" value="ANK"/>
    <property type="match status" value="4"/>
</dbReference>
<evidence type="ECO:0000313" key="4">
    <source>
        <dbReference type="EMBL" id="KAL0631987.1"/>
    </source>
</evidence>
<reference evidence="4 5" key="1">
    <citation type="submission" date="2024-02" db="EMBL/GenBank/DDBJ databases">
        <title>Discinaceae phylogenomics.</title>
        <authorList>
            <person name="Dirks A.C."/>
            <person name="James T.Y."/>
        </authorList>
    </citation>
    <scope>NUCLEOTIDE SEQUENCE [LARGE SCALE GENOMIC DNA]</scope>
    <source>
        <strain evidence="4 5">ACD0624</strain>
    </source>
</reference>
<evidence type="ECO:0000256" key="1">
    <source>
        <dbReference type="ARBA" id="ARBA00022737"/>
    </source>
</evidence>
<feature type="repeat" description="ANK" evidence="3">
    <location>
        <begin position="165"/>
        <end position="194"/>
    </location>
</feature>
<evidence type="ECO:0000256" key="2">
    <source>
        <dbReference type="ARBA" id="ARBA00023043"/>
    </source>
</evidence>
<organism evidence="4 5">
    <name type="scientific">Discina gigas</name>
    <dbReference type="NCBI Taxonomy" id="1032678"/>
    <lineage>
        <taxon>Eukaryota</taxon>
        <taxon>Fungi</taxon>
        <taxon>Dikarya</taxon>
        <taxon>Ascomycota</taxon>
        <taxon>Pezizomycotina</taxon>
        <taxon>Pezizomycetes</taxon>
        <taxon>Pezizales</taxon>
        <taxon>Discinaceae</taxon>
        <taxon>Discina</taxon>
    </lineage>
</organism>
<comment type="caution">
    <text evidence="4">The sequence shown here is derived from an EMBL/GenBank/DDBJ whole genome shotgun (WGS) entry which is preliminary data.</text>
</comment>
<feature type="repeat" description="ANK" evidence="3">
    <location>
        <begin position="89"/>
        <end position="121"/>
    </location>
</feature>
<feature type="repeat" description="ANK" evidence="3">
    <location>
        <begin position="126"/>
        <end position="158"/>
    </location>
</feature>
<dbReference type="InterPro" id="IPR036770">
    <property type="entry name" value="Ankyrin_rpt-contain_sf"/>
</dbReference>
<dbReference type="PANTHER" id="PTHR24141">
    <property type="entry name" value="2-5A-DEPENDENT RIBONUCLEASE"/>
    <property type="match status" value="1"/>
</dbReference>